<sequence length="119" mass="13485">MSGNRFSLRGMAHYRTTTRALLGLTPNTTAPLKFPVVSDTPLFIFSVKGLGASRAKKKKCVRINVRKPLVLLYMTRTLRDVFFCISFLFLFTSTTVKNLCCAAAIRQYKMGLEREIRTT</sequence>
<gene>
    <name evidence="1" type="ORF">TCIL3000_8_3180</name>
</gene>
<organism evidence="1">
    <name type="scientific">Trypanosoma congolense (strain IL3000)</name>
    <dbReference type="NCBI Taxonomy" id="1068625"/>
    <lineage>
        <taxon>Eukaryota</taxon>
        <taxon>Discoba</taxon>
        <taxon>Euglenozoa</taxon>
        <taxon>Kinetoplastea</taxon>
        <taxon>Metakinetoplastina</taxon>
        <taxon>Trypanosomatida</taxon>
        <taxon>Trypanosomatidae</taxon>
        <taxon>Trypanosoma</taxon>
        <taxon>Nannomonas</taxon>
    </lineage>
</organism>
<evidence type="ECO:0000313" key="1">
    <source>
        <dbReference type="EMBL" id="CCC92099.1"/>
    </source>
</evidence>
<dbReference type="AlphaFoldDB" id="G0URT7"/>
<proteinExistence type="predicted"/>
<dbReference type="EMBL" id="HE575321">
    <property type="protein sequence ID" value="CCC92099.1"/>
    <property type="molecule type" value="Genomic_DNA"/>
</dbReference>
<protein>
    <submittedName>
        <fullName evidence="1">Uncharacterized protein</fullName>
    </submittedName>
</protein>
<reference evidence="1" key="1">
    <citation type="journal article" date="2012" name="Proc. Natl. Acad. Sci. U.S.A.">
        <title>Antigenic diversity is generated by distinct evolutionary mechanisms in African trypanosome species.</title>
        <authorList>
            <person name="Jackson A.P."/>
            <person name="Berry A."/>
            <person name="Aslett M."/>
            <person name="Allison H.C."/>
            <person name="Burton P."/>
            <person name="Vavrova-Anderson J."/>
            <person name="Brown R."/>
            <person name="Browne H."/>
            <person name="Corton N."/>
            <person name="Hauser H."/>
            <person name="Gamble J."/>
            <person name="Gilderthorp R."/>
            <person name="Marcello L."/>
            <person name="McQuillan J."/>
            <person name="Otto T.D."/>
            <person name="Quail M.A."/>
            <person name="Sanders M.J."/>
            <person name="van Tonder A."/>
            <person name="Ginger M.L."/>
            <person name="Field M.C."/>
            <person name="Barry J.D."/>
            <person name="Hertz-Fowler C."/>
            <person name="Berriman M."/>
        </authorList>
    </citation>
    <scope>NUCLEOTIDE SEQUENCE</scope>
    <source>
        <strain evidence="1">IL3000</strain>
    </source>
</reference>
<accession>G0URT7</accession>
<name>G0URT7_TRYCI</name>